<dbReference type="Proteomes" id="UP000023795">
    <property type="component" value="Unassembled WGS sequence"/>
</dbReference>
<dbReference type="PROSITE" id="PS01039">
    <property type="entry name" value="SBP_BACTERIAL_3"/>
    <property type="match status" value="1"/>
</dbReference>
<proteinExistence type="inferred from homology"/>
<dbReference type="PATRIC" id="fig|1230338.3.peg.1577"/>
<dbReference type="GO" id="GO:0015276">
    <property type="term" value="F:ligand-gated monoatomic ion channel activity"/>
    <property type="evidence" value="ECO:0007669"/>
    <property type="project" value="InterPro"/>
</dbReference>
<dbReference type="InterPro" id="IPR001320">
    <property type="entry name" value="Iontro_rcpt_C"/>
</dbReference>
<keyword evidence="3" id="KW-0732">Signal</keyword>
<dbReference type="Gene3D" id="3.40.190.10">
    <property type="entry name" value="Periplasmic binding protein-like II"/>
    <property type="match status" value="2"/>
</dbReference>
<evidence type="ECO:0000259" key="6">
    <source>
        <dbReference type="SMART" id="SM00079"/>
    </source>
</evidence>
<comment type="subcellular location">
    <subcellularLocation>
        <location evidence="1">Cell envelope</location>
    </subcellularLocation>
</comment>
<reference evidence="7 8" key="1">
    <citation type="journal article" date="2013" name="Genome Announc.">
        <title>Genome Sequence of Moraxella macacae 0408225, a Novel Bacterial Species Isolated from a Cynomolgus Macaque with Epistaxis.</title>
        <authorList>
            <person name="Ladner J.T."/>
            <person name="Whitehouse C.A."/>
            <person name="Koroleva G.I."/>
            <person name="Palacios G.F."/>
        </authorList>
    </citation>
    <scope>NUCLEOTIDE SEQUENCE [LARGE SCALE GENOMIC DNA]</scope>
    <source>
        <strain evidence="7 8">0408225</strain>
    </source>
</reference>
<evidence type="ECO:0000313" key="7">
    <source>
        <dbReference type="EMBL" id="ELA08368.1"/>
    </source>
</evidence>
<dbReference type="GO" id="GO:0030313">
    <property type="term" value="C:cell envelope"/>
    <property type="evidence" value="ECO:0007669"/>
    <property type="project" value="UniProtKB-SubCell"/>
</dbReference>
<dbReference type="AlphaFoldDB" id="L2F7D0"/>
<dbReference type="STRING" id="1230338.MOMA_07401"/>
<comment type="caution">
    <text evidence="7">The sequence shown here is derived from an EMBL/GenBank/DDBJ whole genome shotgun (WGS) entry which is preliminary data.</text>
</comment>
<dbReference type="PANTHER" id="PTHR35936">
    <property type="entry name" value="MEMBRANE-BOUND LYTIC MUREIN TRANSGLYCOSYLASE F"/>
    <property type="match status" value="1"/>
</dbReference>
<accession>L2F7D0</accession>
<keyword evidence="8" id="KW-1185">Reference proteome</keyword>
<feature type="domain" description="Ionotropic glutamate receptor C-terminal" evidence="6">
    <location>
        <begin position="43"/>
        <end position="261"/>
    </location>
</feature>
<dbReference type="Pfam" id="PF00497">
    <property type="entry name" value="SBP_bac_3"/>
    <property type="match status" value="1"/>
</dbReference>
<evidence type="ECO:0000313" key="8">
    <source>
        <dbReference type="Proteomes" id="UP000023795"/>
    </source>
</evidence>
<dbReference type="SUPFAM" id="SSF53850">
    <property type="entry name" value="Periplasmic binding protein-like II"/>
    <property type="match status" value="1"/>
</dbReference>
<dbReference type="PANTHER" id="PTHR35936:SF17">
    <property type="entry name" value="ARGININE-BINDING EXTRACELLULAR PROTEIN ARTP"/>
    <property type="match status" value="1"/>
</dbReference>
<dbReference type="SMART" id="SM00062">
    <property type="entry name" value="PBPb"/>
    <property type="match status" value="1"/>
</dbReference>
<dbReference type="PROSITE" id="PS51257">
    <property type="entry name" value="PROKAR_LIPOPROTEIN"/>
    <property type="match status" value="1"/>
</dbReference>
<evidence type="ECO:0000256" key="2">
    <source>
        <dbReference type="ARBA" id="ARBA00010333"/>
    </source>
</evidence>
<sequence length="278" mass="30167">MKKFSFALTALATLIGLTACTQKPTEHAQNTTESTAADNDLPQIRIATESSFVPFSFKDADGKLIGFEIDLAEALCQEAKVKCEVISQDWDGLITGLQSQKYHAIMAGMSDSAERRKVVAFSDPYFINNLMIIGKKGVDKGADDLAGKNVAVQRATVALEYLEKNFPKATAKSYDTQENAYLDLEAGRADLMISDSAPALSWLKTPKGGNYEIKGEPININDKIAIAFRQNDPLIGQFNSALATLKANGTYDKIRQKYFADTSLNSMASTVGPTTTGQ</sequence>
<dbReference type="OrthoDB" id="9768183at2"/>
<gene>
    <name evidence="7" type="ORF">MOMA_07401</name>
</gene>
<evidence type="ECO:0000256" key="1">
    <source>
        <dbReference type="ARBA" id="ARBA00004196"/>
    </source>
</evidence>
<dbReference type="EMBL" id="ANIN01000002">
    <property type="protein sequence ID" value="ELA08368.1"/>
    <property type="molecule type" value="Genomic_DNA"/>
</dbReference>
<protein>
    <submittedName>
        <fullName evidence="7">Extracellular solute-binding protein</fullName>
    </submittedName>
</protein>
<name>L2F7D0_9GAMM</name>
<dbReference type="SMART" id="SM00079">
    <property type="entry name" value="PBPe"/>
    <property type="match status" value="1"/>
</dbReference>
<evidence type="ECO:0000256" key="3">
    <source>
        <dbReference type="ARBA" id="ARBA00022729"/>
    </source>
</evidence>
<dbReference type="InterPro" id="IPR001638">
    <property type="entry name" value="Solute-binding_3/MltF_N"/>
</dbReference>
<evidence type="ECO:0000259" key="5">
    <source>
        <dbReference type="SMART" id="SM00062"/>
    </source>
</evidence>
<organism evidence="7 8">
    <name type="scientific">Moraxella macacae 0408225</name>
    <dbReference type="NCBI Taxonomy" id="1230338"/>
    <lineage>
        <taxon>Bacteria</taxon>
        <taxon>Pseudomonadati</taxon>
        <taxon>Pseudomonadota</taxon>
        <taxon>Gammaproteobacteria</taxon>
        <taxon>Moraxellales</taxon>
        <taxon>Moraxellaceae</taxon>
        <taxon>Moraxella</taxon>
    </lineage>
</organism>
<feature type="domain" description="Solute-binding protein family 3/N-terminal" evidence="5">
    <location>
        <begin position="43"/>
        <end position="261"/>
    </location>
</feature>
<dbReference type="GO" id="GO:0016020">
    <property type="term" value="C:membrane"/>
    <property type="evidence" value="ECO:0007669"/>
    <property type="project" value="InterPro"/>
</dbReference>
<dbReference type="eggNOG" id="COG0834">
    <property type="taxonomic scope" value="Bacteria"/>
</dbReference>
<comment type="similarity">
    <text evidence="2 4">Belongs to the bacterial solute-binding protein 3 family.</text>
</comment>
<evidence type="ECO:0000256" key="4">
    <source>
        <dbReference type="RuleBase" id="RU003744"/>
    </source>
</evidence>
<dbReference type="RefSeq" id="WP_009501921.1">
    <property type="nucleotide sequence ID" value="NZ_ANIN01000002.1"/>
</dbReference>
<dbReference type="InterPro" id="IPR018313">
    <property type="entry name" value="SBP_3_CS"/>
</dbReference>